<reference evidence="2" key="2">
    <citation type="submission" date="2020-05" db="EMBL/GenBank/DDBJ databases">
        <authorList>
            <person name="Kim H.-S."/>
            <person name="Proctor R.H."/>
            <person name="Brown D.W."/>
        </authorList>
    </citation>
    <scope>NUCLEOTIDE SEQUENCE</scope>
    <source>
        <strain evidence="2">NRRL 22465</strain>
    </source>
</reference>
<protein>
    <recommendedName>
        <fullName evidence="4">Apple domain-containing protein</fullName>
    </recommendedName>
</protein>
<dbReference type="OrthoDB" id="5105252at2759"/>
<evidence type="ECO:0000313" key="2">
    <source>
        <dbReference type="EMBL" id="KAF4980514.1"/>
    </source>
</evidence>
<dbReference type="AlphaFoldDB" id="A0A8H4XME1"/>
<gene>
    <name evidence="2" type="ORF">FZEAL_3502</name>
</gene>
<accession>A0A8H4XME1</accession>
<dbReference type="EMBL" id="JABEYC010000225">
    <property type="protein sequence ID" value="KAF4980514.1"/>
    <property type="molecule type" value="Genomic_DNA"/>
</dbReference>
<reference evidence="2" key="1">
    <citation type="journal article" date="2020" name="BMC Genomics">
        <title>Correction to: Identification and distribution of gene clusters required for synthesis of sphingolipid metabolism inhibitors in diverse species of the filamentous fungus Fusarium.</title>
        <authorList>
            <person name="Kim H.S."/>
            <person name="Lohmar J.M."/>
            <person name="Busman M."/>
            <person name="Brown D.W."/>
            <person name="Naumann T.A."/>
            <person name="Divon H.H."/>
            <person name="Lysoe E."/>
            <person name="Uhlig S."/>
            <person name="Proctor R.H."/>
        </authorList>
    </citation>
    <scope>NUCLEOTIDE SEQUENCE</scope>
    <source>
        <strain evidence="2">NRRL 22465</strain>
    </source>
</reference>
<keyword evidence="3" id="KW-1185">Reference proteome</keyword>
<evidence type="ECO:0000256" key="1">
    <source>
        <dbReference type="SAM" id="SignalP"/>
    </source>
</evidence>
<proteinExistence type="predicted"/>
<organism evidence="2 3">
    <name type="scientific">Fusarium zealandicum</name>
    <dbReference type="NCBI Taxonomy" id="1053134"/>
    <lineage>
        <taxon>Eukaryota</taxon>
        <taxon>Fungi</taxon>
        <taxon>Dikarya</taxon>
        <taxon>Ascomycota</taxon>
        <taxon>Pezizomycotina</taxon>
        <taxon>Sordariomycetes</taxon>
        <taxon>Hypocreomycetidae</taxon>
        <taxon>Hypocreales</taxon>
        <taxon>Nectriaceae</taxon>
        <taxon>Fusarium</taxon>
        <taxon>Fusarium staphyleae species complex</taxon>
    </lineage>
</organism>
<evidence type="ECO:0000313" key="3">
    <source>
        <dbReference type="Proteomes" id="UP000635477"/>
    </source>
</evidence>
<dbReference type="Proteomes" id="UP000635477">
    <property type="component" value="Unassembled WGS sequence"/>
</dbReference>
<name>A0A8H4XME1_9HYPO</name>
<comment type="caution">
    <text evidence="2">The sequence shown here is derived from an EMBL/GenBank/DDBJ whole genome shotgun (WGS) entry which is preliminary data.</text>
</comment>
<sequence>MVAFKSLVLLLSLGVEALAADPSIVCATALGTKSIAKPPRSTITVTRKLTIIKKITRKVNVIIIPVAKTTTKTETTVVSHTVVAGPNTKTAIEFSTVTSHTDITTTKTYSTTITDRITTTKSSTSTVPAPAGFTNVLEEPHYIPKRDIGGISKRGSTRPMPSMLGLGAPKEFPQRIDCTKRISQYSTKTITTQVQGPKITMKAVTKTKTITIIQHDTSTSYLPDLSTTITKTTTETETNYEETPYTTTFTETITVETQIPSVIEYAACGPKNLLVTANDGQVINGIDAQAVDYKFIFPGYGFNPTTCCNECMQRPDCQGSYFLVSANICYLIVLKSGTYRCPNGMQFVFGIYETTPGNRPERTWSNGPCGQIVNNGPLTVDG</sequence>
<feature type="chain" id="PRO_5034156611" description="Apple domain-containing protein" evidence="1">
    <location>
        <begin position="20"/>
        <end position="382"/>
    </location>
</feature>
<feature type="signal peptide" evidence="1">
    <location>
        <begin position="1"/>
        <end position="19"/>
    </location>
</feature>
<evidence type="ECO:0008006" key="4">
    <source>
        <dbReference type="Google" id="ProtNLM"/>
    </source>
</evidence>
<keyword evidence="1" id="KW-0732">Signal</keyword>